<evidence type="ECO:0000313" key="5">
    <source>
        <dbReference type="Proteomes" id="UP000560081"/>
    </source>
</evidence>
<organism evidence="4 5">
    <name type="scientific">Micrococcus flavus</name>
    <dbReference type="NCBI Taxonomy" id="384602"/>
    <lineage>
        <taxon>Bacteria</taxon>
        <taxon>Bacillati</taxon>
        <taxon>Actinomycetota</taxon>
        <taxon>Actinomycetes</taxon>
        <taxon>Micrococcales</taxon>
        <taxon>Micrococcaceae</taxon>
        <taxon>Micrococcus</taxon>
    </lineage>
</organism>
<dbReference type="Proteomes" id="UP000560081">
    <property type="component" value="Unassembled WGS sequence"/>
</dbReference>
<keyword evidence="2" id="KW-1133">Transmembrane helix</keyword>
<proteinExistence type="predicted"/>
<dbReference type="Pfam" id="PF26526">
    <property type="entry name" value="DUF8175"/>
    <property type="match status" value="1"/>
</dbReference>
<dbReference type="InterPro" id="IPR058488">
    <property type="entry name" value="DUF8175"/>
</dbReference>
<keyword evidence="2" id="KW-0472">Membrane</keyword>
<evidence type="ECO:0000256" key="2">
    <source>
        <dbReference type="SAM" id="Phobius"/>
    </source>
</evidence>
<keyword evidence="2" id="KW-0812">Transmembrane</keyword>
<feature type="transmembrane region" description="Helical" evidence="2">
    <location>
        <begin position="15"/>
        <end position="35"/>
    </location>
</feature>
<feature type="domain" description="DUF8175" evidence="3">
    <location>
        <begin position="55"/>
        <end position="231"/>
    </location>
</feature>
<dbReference type="OrthoDB" id="4428031at2"/>
<dbReference type="EMBL" id="JACHMC010000002">
    <property type="protein sequence ID" value="MBB4883951.1"/>
    <property type="molecule type" value="Genomic_DNA"/>
</dbReference>
<name>A0A4Y8WWJ9_9MICC</name>
<evidence type="ECO:0000313" key="4">
    <source>
        <dbReference type="EMBL" id="MBB4883951.1"/>
    </source>
</evidence>
<feature type="region of interest" description="Disordered" evidence="1">
    <location>
        <begin position="43"/>
        <end position="76"/>
    </location>
</feature>
<accession>A0A4Y8WWJ9</accession>
<dbReference type="AlphaFoldDB" id="A0A4Y8WWJ9"/>
<evidence type="ECO:0000256" key="1">
    <source>
        <dbReference type="SAM" id="MobiDB-lite"/>
    </source>
</evidence>
<evidence type="ECO:0000259" key="3">
    <source>
        <dbReference type="Pfam" id="PF26526"/>
    </source>
</evidence>
<sequence length="234" mass="25029">MAKADADSSSPFGRAWFVSGALVLLALAMVAFMVWRGVAGEDTPAGAPVASSPVTSAAPTMAAETATEEGQCKPPRVKEKGLPAEAPEVQWERHPSGGVVPVSKKYGPTSREGAYWRCSARTASGAVVSGISLAYNFGTGDKNSASDDPNRETLFRKSQFGSNIEFGTVEGYRVLLSNENEAEVEYLLSGPGFHGTMRVPMVWDETKRDWTINAQSNDLGVAVVEDTTGFTMWR</sequence>
<dbReference type="RefSeq" id="WP_135030763.1">
    <property type="nucleotide sequence ID" value="NZ_BMLA01000013.1"/>
</dbReference>
<comment type="caution">
    <text evidence="4">The sequence shown here is derived from an EMBL/GenBank/DDBJ whole genome shotgun (WGS) entry which is preliminary data.</text>
</comment>
<protein>
    <recommendedName>
        <fullName evidence="3">DUF8175 domain-containing protein</fullName>
    </recommendedName>
</protein>
<keyword evidence="5" id="KW-1185">Reference proteome</keyword>
<reference evidence="4 5" key="1">
    <citation type="submission" date="2020-08" db="EMBL/GenBank/DDBJ databases">
        <title>Sequencing the genomes of 1000 actinobacteria strains.</title>
        <authorList>
            <person name="Klenk H.-P."/>
        </authorList>
    </citation>
    <scope>NUCLEOTIDE SEQUENCE [LARGE SCALE GENOMIC DNA]</scope>
    <source>
        <strain evidence="4 5">DSM 19079</strain>
    </source>
</reference>
<gene>
    <name evidence="4" type="ORF">BJ976_002359</name>
</gene>
<feature type="compositionally biased region" description="Low complexity" evidence="1">
    <location>
        <begin position="43"/>
        <end position="69"/>
    </location>
</feature>